<keyword evidence="3 8" id="KW-0134">Cell wall</keyword>
<evidence type="ECO:0000256" key="5">
    <source>
        <dbReference type="ARBA" id="ARBA00022729"/>
    </source>
</evidence>
<evidence type="ECO:0000256" key="7">
    <source>
        <dbReference type="ARBA" id="ARBA00093546"/>
    </source>
</evidence>
<dbReference type="GO" id="GO:0009277">
    <property type="term" value="C:fungal-type cell wall"/>
    <property type="evidence" value="ECO:0007669"/>
    <property type="project" value="InterPro"/>
</dbReference>
<dbReference type="InterPro" id="IPR001338">
    <property type="entry name" value="Class_I_Hydrophobin"/>
</dbReference>
<evidence type="ECO:0000256" key="1">
    <source>
        <dbReference type="ARBA" id="ARBA00004191"/>
    </source>
</evidence>
<dbReference type="GeneID" id="59380977"/>
<dbReference type="VEuPathDB" id="FungiDB:PC9H_011159"/>
<gene>
    <name evidence="9" type="ORF">PC9H_011159</name>
</gene>
<dbReference type="PROSITE" id="PS00956">
    <property type="entry name" value="HYDROPHOBIN"/>
    <property type="match status" value="1"/>
</dbReference>
<keyword evidence="5 8" id="KW-0732">Signal</keyword>
<dbReference type="Proteomes" id="UP000623687">
    <property type="component" value="Unassembled WGS sequence"/>
</dbReference>
<comment type="subunit">
    <text evidence="7">Self-assembles to form functional amyloid fibrils called rodlets. Self-assembly into fibrillar rodlets occurs spontaneously at hydrophobic:hydrophilic interfaces and the rodlets further associate laterally to form amphipathic monolayers.</text>
</comment>
<sequence>MFAQSIFVAAIAAVAVASPLAARTDYQCNTGPVKCCNEMKSHQSSEASLVASLLKLDLGGITGEFSMQCSPIASILGGGAKCSGQTVCCENTKFNGLVNIGCTPINIGL</sequence>
<comment type="subcellular location">
    <subcellularLocation>
        <location evidence="1 8">Secreted</location>
        <location evidence="1 8">Cell wall</location>
    </subcellularLocation>
</comment>
<dbReference type="AlphaFoldDB" id="A0A8H6ZL86"/>
<feature type="signal peptide" evidence="8">
    <location>
        <begin position="1"/>
        <end position="17"/>
    </location>
</feature>
<dbReference type="GO" id="GO:0005199">
    <property type="term" value="F:structural constituent of cell wall"/>
    <property type="evidence" value="ECO:0007669"/>
    <property type="project" value="InterPro"/>
</dbReference>
<name>A0A8H6ZL86_PLEOS</name>
<feature type="chain" id="PRO_5034923375" description="Hydrophobin" evidence="8">
    <location>
        <begin position="18"/>
        <end position="109"/>
    </location>
</feature>
<dbReference type="RefSeq" id="XP_036628027.1">
    <property type="nucleotide sequence ID" value="XM_036780644.1"/>
</dbReference>
<dbReference type="SMART" id="SM00075">
    <property type="entry name" value="HYDRO"/>
    <property type="match status" value="1"/>
</dbReference>
<evidence type="ECO:0000313" key="9">
    <source>
        <dbReference type="EMBL" id="KAF7422995.1"/>
    </source>
</evidence>
<comment type="similarity">
    <text evidence="2 8">Belongs to the fungal hydrophobin family.</text>
</comment>
<evidence type="ECO:0000256" key="6">
    <source>
        <dbReference type="ARBA" id="ARBA00023157"/>
    </source>
</evidence>
<dbReference type="EMBL" id="JACETU010000008">
    <property type="protein sequence ID" value="KAF7422995.1"/>
    <property type="molecule type" value="Genomic_DNA"/>
</dbReference>
<dbReference type="InterPro" id="IPR019778">
    <property type="entry name" value="Class_I_Hydrophobin_CS"/>
</dbReference>
<evidence type="ECO:0000256" key="8">
    <source>
        <dbReference type="RuleBase" id="RU365009"/>
    </source>
</evidence>
<dbReference type="Pfam" id="PF01185">
    <property type="entry name" value="Hydrophobin"/>
    <property type="match status" value="1"/>
</dbReference>
<proteinExistence type="inferred from homology"/>
<organism evidence="9 10">
    <name type="scientific">Pleurotus ostreatus</name>
    <name type="common">Oyster mushroom</name>
    <name type="synonym">White-rot fungus</name>
    <dbReference type="NCBI Taxonomy" id="5322"/>
    <lineage>
        <taxon>Eukaryota</taxon>
        <taxon>Fungi</taxon>
        <taxon>Dikarya</taxon>
        <taxon>Basidiomycota</taxon>
        <taxon>Agaricomycotina</taxon>
        <taxon>Agaricomycetes</taxon>
        <taxon>Agaricomycetidae</taxon>
        <taxon>Agaricales</taxon>
        <taxon>Pleurotineae</taxon>
        <taxon>Pleurotaceae</taxon>
        <taxon>Pleurotus</taxon>
    </lineage>
</organism>
<keyword evidence="4 8" id="KW-0964">Secreted</keyword>
<evidence type="ECO:0000256" key="3">
    <source>
        <dbReference type="ARBA" id="ARBA00022512"/>
    </source>
</evidence>
<evidence type="ECO:0000256" key="2">
    <source>
        <dbReference type="ARBA" id="ARBA00010446"/>
    </source>
</evidence>
<accession>A0A8H6ZL86</accession>
<dbReference type="CDD" id="cd23507">
    <property type="entry name" value="hydrophobin_I"/>
    <property type="match status" value="1"/>
</dbReference>
<dbReference type="OrthoDB" id="4225815at2759"/>
<reference evidence="9" key="1">
    <citation type="submission" date="2019-07" db="EMBL/GenBank/DDBJ databases">
        <authorList>
            <person name="Palmer J.M."/>
        </authorList>
    </citation>
    <scope>NUCLEOTIDE SEQUENCE</scope>
    <source>
        <strain evidence="9">PC9</strain>
    </source>
</reference>
<keyword evidence="6 8" id="KW-1015">Disulfide bond</keyword>
<protein>
    <recommendedName>
        <fullName evidence="8">Hydrophobin</fullName>
    </recommendedName>
</protein>
<keyword evidence="10" id="KW-1185">Reference proteome</keyword>
<comment type="caution">
    <text evidence="9">The sequence shown here is derived from an EMBL/GenBank/DDBJ whole genome shotgun (WGS) entry which is preliminary data.</text>
</comment>
<evidence type="ECO:0000313" key="10">
    <source>
        <dbReference type="Proteomes" id="UP000623687"/>
    </source>
</evidence>
<evidence type="ECO:0000256" key="4">
    <source>
        <dbReference type="ARBA" id="ARBA00022525"/>
    </source>
</evidence>